<dbReference type="NCBIfam" id="NF004637">
    <property type="entry name" value="PRK05986.1"/>
    <property type="match status" value="1"/>
</dbReference>
<comment type="catalytic activity">
    <reaction evidence="9">
        <text>2 cob(II)alamin + reduced [electron-transfer flavoprotein] + 2 ATP = 2 adenosylcob(III)alamin + 2 triphosphate + oxidized [electron-transfer flavoprotein] + 3 H(+)</text>
        <dbReference type="Rhea" id="RHEA:28671"/>
        <dbReference type="Rhea" id="RHEA-COMP:10685"/>
        <dbReference type="Rhea" id="RHEA-COMP:10686"/>
        <dbReference type="ChEBI" id="CHEBI:15378"/>
        <dbReference type="ChEBI" id="CHEBI:16304"/>
        <dbReference type="ChEBI" id="CHEBI:18036"/>
        <dbReference type="ChEBI" id="CHEBI:18408"/>
        <dbReference type="ChEBI" id="CHEBI:30616"/>
        <dbReference type="ChEBI" id="CHEBI:57692"/>
        <dbReference type="ChEBI" id="CHEBI:58307"/>
        <dbReference type="EC" id="2.5.1.17"/>
    </reaction>
</comment>
<dbReference type="CDD" id="cd00561">
    <property type="entry name" value="CobA_ACA"/>
    <property type="match status" value="1"/>
</dbReference>
<dbReference type="UniPathway" id="UPA00148">
    <property type="reaction ID" value="UER00233"/>
</dbReference>
<comment type="caution">
    <text evidence="10">The sequence shown here is derived from an EMBL/GenBank/DDBJ whole genome shotgun (WGS) entry which is preliminary data.</text>
</comment>
<dbReference type="RefSeq" id="WP_124328982.1">
    <property type="nucleotide sequence ID" value="NZ_BEXT01000001.1"/>
</dbReference>
<dbReference type="SUPFAM" id="SSF52540">
    <property type="entry name" value="P-loop containing nucleoside triphosphate hydrolases"/>
    <property type="match status" value="1"/>
</dbReference>
<accession>A0A401FXQ5</accession>
<dbReference type="NCBIfam" id="TIGR00708">
    <property type="entry name" value="cobA"/>
    <property type="match status" value="1"/>
</dbReference>
<dbReference type="Gene3D" id="3.40.50.300">
    <property type="entry name" value="P-loop containing nucleotide triphosphate hydrolases"/>
    <property type="match status" value="1"/>
</dbReference>
<dbReference type="GO" id="GO:0008817">
    <property type="term" value="F:corrinoid adenosyltransferase activity"/>
    <property type="evidence" value="ECO:0007669"/>
    <property type="project" value="UniProtKB-EC"/>
</dbReference>
<name>A0A401FXQ5_9BACT</name>
<evidence type="ECO:0000256" key="5">
    <source>
        <dbReference type="ARBA" id="ARBA00031529"/>
    </source>
</evidence>
<evidence type="ECO:0000256" key="9">
    <source>
        <dbReference type="ARBA" id="ARBA00048692"/>
    </source>
</evidence>
<dbReference type="AlphaFoldDB" id="A0A401FXQ5"/>
<dbReference type="InterPro" id="IPR027417">
    <property type="entry name" value="P-loop_NTPase"/>
</dbReference>
<evidence type="ECO:0000256" key="8">
    <source>
        <dbReference type="ARBA" id="ARBA00048555"/>
    </source>
</evidence>
<evidence type="ECO:0000256" key="7">
    <source>
        <dbReference type="ARBA" id="ARBA00033354"/>
    </source>
</evidence>
<dbReference type="Pfam" id="PF02572">
    <property type="entry name" value="CobA_CobO_BtuR"/>
    <property type="match status" value="1"/>
</dbReference>
<evidence type="ECO:0000313" key="11">
    <source>
        <dbReference type="Proteomes" id="UP000288096"/>
    </source>
</evidence>
<dbReference type="PANTHER" id="PTHR46638:SF1">
    <property type="entry name" value="CORRINOID ADENOSYLTRANSFERASE"/>
    <property type="match status" value="1"/>
</dbReference>
<dbReference type="EC" id="2.5.1.17" evidence="3"/>
<comment type="similarity">
    <text evidence="2">Belongs to the Cob(I)alamin adenosyltransferase family.</text>
</comment>
<organism evidence="10 11">
    <name type="scientific">Desulfonema ishimotonii</name>
    <dbReference type="NCBI Taxonomy" id="45657"/>
    <lineage>
        <taxon>Bacteria</taxon>
        <taxon>Pseudomonadati</taxon>
        <taxon>Thermodesulfobacteriota</taxon>
        <taxon>Desulfobacteria</taxon>
        <taxon>Desulfobacterales</taxon>
        <taxon>Desulfococcaceae</taxon>
        <taxon>Desulfonema</taxon>
    </lineage>
</organism>
<protein>
    <recommendedName>
        <fullName evidence="3">corrinoid adenosyltransferase</fullName>
        <ecNumber evidence="3">2.5.1.17</ecNumber>
    </recommendedName>
    <alternativeName>
        <fullName evidence="5">Cob(II)alamin adenosyltransferase</fullName>
    </alternativeName>
    <alternativeName>
        <fullName evidence="7">Cob(II)yrinic acid a,c-diamide adenosyltransferase</fullName>
    </alternativeName>
    <alternativeName>
        <fullName evidence="6">Cobinamide/cobalamin adenosyltransferase</fullName>
    </alternativeName>
</protein>
<dbReference type="OrthoDB" id="9810309at2"/>
<dbReference type="GO" id="GO:0005524">
    <property type="term" value="F:ATP binding"/>
    <property type="evidence" value="ECO:0007669"/>
    <property type="project" value="InterPro"/>
</dbReference>
<comment type="catalytic activity">
    <reaction evidence="8">
        <text>2 cob(II)yrinate a,c diamide + reduced [electron-transfer flavoprotein] + 2 ATP = 2 adenosylcob(III)yrinate a,c-diamide + 2 triphosphate + oxidized [electron-transfer flavoprotein] + 3 H(+)</text>
        <dbReference type="Rhea" id="RHEA:11528"/>
        <dbReference type="Rhea" id="RHEA-COMP:10685"/>
        <dbReference type="Rhea" id="RHEA-COMP:10686"/>
        <dbReference type="ChEBI" id="CHEBI:15378"/>
        <dbReference type="ChEBI" id="CHEBI:18036"/>
        <dbReference type="ChEBI" id="CHEBI:30616"/>
        <dbReference type="ChEBI" id="CHEBI:57692"/>
        <dbReference type="ChEBI" id="CHEBI:58307"/>
        <dbReference type="ChEBI" id="CHEBI:58503"/>
        <dbReference type="ChEBI" id="CHEBI:58537"/>
        <dbReference type="EC" id="2.5.1.17"/>
    </reaction>
</comment>
<dbReference type="PANTHER" id="PTHR46638">
    <property type="entry name" value="CORRINOID ADENOSYLTRANSFERASE"/>
    <property type="match status" value="1"/>
</dbReference>
<comment type="pathway">
    <text evidence="1">Cofactor biosynthesis; adenosylcobalamin biosynthesis; adenosylcobalamin from cob(II)yrinate a,c-diamide: step 2/7.</text>
</comment>
<keyword evidence="11" id="KW-1185">Reference proteome</keyword>
<evidence type="ECO:0000256" key="4">
    <source>
        <dbReference type="ARBA" id="ARBA00024929"/>
    </source>
</evidence>
<evidence type="ECO:0000256" key="2">
    <source>
        <dbReference type="ARBA" id="ARBA00007487"/>
    </source>
</evidence>
<evidence type="ECO:0000313" key="10">
    <source>
        <dbReference type="EMBL" id="GBC61729.1"/>
    </source>
</evidence>
<dbReference type="InterPro" id="IPR003724">
    <property type="entry name" value="CblAdoTrfase_CobA"/>
</dbReference>
<dbReference type="EMBL" id="BEXT01000001">
    <property type="protein sequence ID" value="GBC61729.1"/>
    <property type="molecule type" value="Genomic_DNA"/>
</dbReference>
<dbReference type="GO" id="GO:0009236">
    <property type="term" value="P:cobalamin biosynthetic process"/>
    <property type="evidence" value="ECO:0007669"/>
    <property type="project" value="UniProtKB-UniPathway"/>
</dbReference>
<evidence type="ECO:0000256" key="6">
    <source>
        <dbReference type="ARBA" id="ARBA00033334"/>
    </source>
</evidence>
<proteinExistence type="inferred from homology"/>
<evidence type="ECO:0000256" key="3">
    <source>
        <dbReference type="ARBA" id="ARBA00012454"/>
    </source>
</evidence>
<sequence>MKKSLLMINTGDGKGKTTAALGLAFRAIGHGQNVCVIQFIKGSWKYGEIETAAKLNGHLEFHVMGRGFTWKSDNLEEDAALARNAWEMAKEKIASGKYRLVVLDEMTYLFLYGMLDEAEVIEFLKNRPEGVHVMITGRNASKNLMAAADMVTQMEPVKHHYENGIKAQKGIEF</sequence>
<reference evidence="11" key="2">
    <citation type="submission" date="2019-01" db="EMBL/GenBank/DDBJ databases">
        <title>Genome sequence of Desulfonema ishimotonii strain Tokyo 01.</title>
        <authorList>
            <person name="Fukui M."/>
        </authorList>
    </citation>
    <scope>NUCLEOTIDE SEQUENCE [LARGE SCALE GENOMIC DNA]</scope>
    <source>
        <strain evidence="11">Tokyo 01</strain>
    </source>
</reference>
<dbReference type="Proteomes" id="UP000288096">
    <property type="component" value="Unassembled WGS sequence"/>
</dbReference>
<comment type="function">
    <text evidence="4">Required for both de novo synthesis of the corrin ring for the assimilation of exogenous corrinoids. Participates in the adenosylation of a variety of incomplete and complete corrinoids.</text>
</comment>
<evidence type="ECO:0000256" key="1">
    <source>
        <dbReference type="ARBA" id="ARBA00005121"/>
    </source>
</evidence>
<gene>
    <name evidence="10" type="ORF">DENIS_2691</name>
</gene>
<reference evidence="11" key="1">
    <citation type="submission" date="2017-11" db="EMBL/GenBank/DDBJ databases">
        <authorList>
            <person name="Watanabe M."/>
            <person name="Kojima H."/>
        </authorList>
    </citation>
    <scope>NUCLEOTIDE SEQUENCE [LARGE SCALE GENOMIC DNA]</scope>
    <source>
        <strain evidence="11">Tokyo 01</strain>
    </source>
</reference>
<dbReference type="PIRSF" id="PIRSF015617">
    <property type="entry name" value="Adensltrnsf_CobA"/>
    <property type="match status" value="1"/>
</dbReference>